<sequence>MRAAVAMGMAAEVAGAAAAFAVSEAAAAAGAAYDKVTSTVFQQHASARPSEKPPTAEPGLQQFGSSLLNYFWRAEKSSAARASFSPAGVSPAGPAASSVGTGLPSASSSSSDASWLASASPASALHDAASRTASGGSQGGGEQREGSSVVARFSGTPNQEAKTSTEYTGFEETGYPSTSSEREMEAASHKRAGEASACVRQKNYEEGMRARASESGDQKRRYEERDSERLSSPVCQADCSLGSSRCEAQASLQRQTQGDIAQDERVGGDGDMETAVGVRQYARKRKAQREAEAPWLPPVHPQQAREVSQVIAAAASLFELLAILPTACAENEATADFLSRGARASRASSLPSSSCVSGGVSASPRPSPHLSLSSLSSSSSPSISYSAPSSLTPVDGRESSMRRQADEAKHFLLRYPSVGLPWSVCGASAADSASALSSSSGSRASSPGPAFATWLGSPLDGAPLAGRCAVTDSSSPSPVSAAAAVAAWLHDLGTPVLRVAQASLSPSACVSCSSRAVAASCSAAAASPFSLAGAFGEDEALLFCACFFSPEAAASCLAENAEDFRAELQTEGRLLERQRCLQSATGQGEARAGRASSDAEKGGKDALDASLGVILEAVDRVWSCANGRGWIRVCLLIASWWRTPWSSVDRGVRGRRFSTVATSLVFSQVFGSPARSPACLAPCAPASASSAPLAASPPRSLALQAAARPPRFEAVLGAAARPELRHLQLAEAVKTLVCARQRAPRSCEGSDGRGDSEGDGDAYEDGDDECAPFWEAVEPLAEASAKPTVDVEAEDSGGSQSKPGGRERAEESGVSRGNSARDAASARARTLPEGAGRGAAARPARGVELTLESEMEVLAAACVAAFPEVLPWNVFAWLLSGAVALQRQVERDVERALRWRGVPRGRPASGAARRESEFLLRASDGVWICVSLDFAFARPPTIASPRGRGVSRDGGAAPGDQPMPPAAGEDASSYASARRRRVPKRPAFTATTAQPCPSVWREEADSSLRAVVFVPLAALQFFRRYLSFLRCSAGLAALGWPGLRSLLALQARLHSLILVSHAARRVALPSHQALPAAASCAAADEPEEVEATPARAWGLAAVAAESPPAAEALSACVPPSSVCAPLDVPSPTVAAGLDGEASGSVGAFVDRLVQDTALASLAERRDAAEVCRAAAAEPRCLLLALLRAALQVGSAAHVCRLLTAVLPNLLSSLRAQAGGEATPPEGTQAALLSAEKSQFNIPPSSLLHEAPTKRRGDRESESKREEEEENILVSNGCQMRREGAAEMEALLLRCAAFLAEALAQTNSAWAMQKRGNGDISRGGKRLLHHENVARRVDKRARDTAQTVRGIREGGSAQIEEEEGDVMHSDSKQGEDASVPRPEKGFTGPSRVAAKKLSLEEVTECFALLLACLRLLDARRPASGEAPAVEANGEETANKDACEADGAGAEDAGESGRGSREKGDSLRGTEWQTSRNEDLVFFFLASAACNPSLCAYAALNRVSAKGLQPAKATRDVAEAESESEPRLLSPKPAGSRVESEVAPRETAEQETSTRRPAEPKAVGARYAPLFSDDEGDTPERQVCEARPRPSAARRVATGAREEGEQRESAAGRPNAGRRLTRPSPSSVSPSSSPASSSSPALSSALCLADSAADSLSPSLFSPPASAAARAAPVASPGRLRRLFADDDEEELEEEEGAEASIPAERRGETASAGQSSPSLLSEPRDALGAADAAGAGDAEAASEGVPQSFLEVFLASPSADPLRSLLEEALASSVQRKREGARQDFSTDDTDADEAAQDTGRSRRKALEKTEEKENAESSETSEGKGGERCGEDEEKAEERGRGQDGDLLGPLPGAGGTRGNVDGVGDEGGRQKKECVQGSSDVVSPWPLGPPSPSRHAVMATLLALLEERRFSADLATHPPTLRGSSTSSLRGARPAPATRPRAKQRQGDSHAGHEDPLARERDSPRTTCSTSAAARLWQVVAVPVCIHAVFVARARALLAAAARRRKDAMEVTASTESEAVAASERPQLKAACERDDSLVGLVACLRACAEAPPASSAASDAWSVAQTTLETGPSEAARLTPLHCRASALSSLVCAVLSADSRARAGVTPSNSWAADAWRYLSGLALVARGAEPQWLLPPSASLSLAPFASASAAFSASDDPRAPTCVERDTPHTLYAAASARLRPAHGGEERAEEGDGQVAGADFEDWGPAASRGREADGDSGWRGVRTPGAEVGGFAAEAADSTRRRPAWRPAVFDAPSSFGATSFAFTWGAGLRVCPPRGRASGSGELVRAPEHTGLLPKGWRSAEAEGQSFAFAASSCTRAGGSDLSPDARGLDGSSEGRPFHGFAAAAGPEQSSARRDGATLERSAVAALAALEVTMQKKWKRSLAARASSDKEGREATREIRDGGHADSRNEAEAAETRQDEASASRQARGRRGAAEERTPRAVADGSLHPESCNAAGDEAEDDGKTPTRSGLERMTLCSSPSSFVCKETRQPPIRSPFSPSLFPSSGSSPSSVGTSSAKSSPSSQLASPSSPSPQSEEARGRPLASSPASTSSL</sequence>
<feature type="compositionally biased region" description="Acidic residues" evidence="1">
    <location>
        <begin position="1785"/>
        <end position="1795"/>
    </location>
</feature>
<name>A0A2A9M100_BESBE</name>
<protein>
    <submittedName>
        <fullName evidence="2">Uncharacterized protein</fullName>
    </submittedName>
</protein>
<dbReference type="RefSeq" id="XP_029216237.1">
    <property type="nucleotide sequence ID" value="XM_029360878.1"/>
</dbReference>
<feature type="compositionally biased region" description="Basic and acidic residues" evidence="1">
    <location>
        <begin position="1456"/>
        <end position="1466"/>
    </location>
</feature>
<feature type="compositionally biased region" description="Polar residues" evidence="1">
    <location>
        <begin position="155"/>
        <end position="167"/>
    </location>
</feature>
<feature type="region of interest" description="Disordered" evidence="1">
    <location>
        <begin position="1424"/>
        <end position="1469"/>
    </location>
</feature>
<feature type="compositionally biased region" description="Basic and acidic residues" evidence="1">
    <location>
        <begin position="1576"/>
        <end position="1586"/>
    </location>
</feature>
<feature type="compositionally biased region" description="Low complexity" evidence="1">
    <location>
        <begin position="2550"/>
        <end position="2561"/>
    </location>
</feature>
<feature type="compositionally biased region" description="Low complexity" evidence="1">
    <location>
        <begin position="1725"/>
        <end position="1740"/>
    </location>
</feature>
<feature type="region of interest" description="Disordered" evidence="1">
    <location>
        <begin position="2386"/>
        <end position="2561"/>
    </location>
</feature>
<dbReference type="KEGG" id="bbes:BESB_021690"/>
<comment type="caution">
    <text evidence="2">The sequence shown here is derived from an EMBL/GenBank/DDBJ whole genome shotgun (WGS) entry which is preliminary data.</text>
</comment>
<evidence type="ECO:0000313" key="3">
    <source>
        <dbReference type="Proteomes" id="UP000224006"/>
    </source>
</evidence>
<feature type="region of interest" description="Disordered" evidence="1">
    <location>
        <begin position="2184"/>
        <end position="2232"/>
    </location>
</feature>
<feature type="compositionally biased region" description="Low complexity" evidence="1">
    <location>
        <begin position="1621"/>
        <end position="1675"/>
    </location>
</feature>
<feature type="compositionally biased region" description="Basic and acidic residues" evidence="1">
    <location>
        <begin position="804"/>
        <end position="813"/>
    </location>
</feature>
<feature type="region of interest" description="Disordered" evidence="1">
    <location>
        <begin position="945"/>
        <end position="976"/>
    </location>
</feature>
<feature type="region of interest" description="Disordered" evidence="1">
    <location>
        <begin position="741"/>
        <end position="768"/>
    </location>
</feature>
<feature type="region of interest" description="Disordered" evidence="1">
    <location>
        <begin position="1242"/>
        <end position="1271"/>
    </location>
</feature>
<feature type="region of interest" description="Disordered" evidence="1">
    <location>
        <begin position="348"/>
        <end position="403"/>
    </location>
</feature>
<feature type="compositionally biased region" description="Basic and acidic residues" evidence="1">
    <location>
        <begin position="1364"/>
        <end position="1374"/>
    </location>
</feature>
<feature type="compositionally biased region" description="Low complexity" evidence="1">
    <location>
        <begin position="1931"/>
        <end position="1940"/>
    </location>
</feature>
<evidence type="ECO:0000313" key="2">
    <source>
        <dbReference type="EMBL" id="PFH32228.1"/>
    </source>
</evidence>
<feature type="compositionally biased region" description="Basic and acidic residues" evidence="1">
    <location>
        <begin position="1598"/>
        <end position="1608"/>
    </location>
</feature>
<gene>
    <name evidence="2" type="ORF">BESB_021690</name>
</gene>
<feature type="region of interest" description="Disordered" evidence="1">
    <location>
        <begin position="1771"/>
        <end position="1891"/>
    </location>
</feature>
<feature type="compositionally biased region" description="Low complexity" evidence="1">
    <location>
        <begin position="126"/>
        <end position="135"/>
    </location>
</feature>
<feature type="compositionally biased region" description="Basic and acidic residues" evidence="1">
    <location>
        <begin position="1804"/>
        <end position="1829"/>
    </location>
</feature>
<feature type="compositionally biased region" description="Basic and acidic residues" evidence="1">
    <location>
        <begin position="1536"/>
        <end position="1557"/>
    </location>
</feature>
<feature type="compositionally biased region" description="Basic and acidic residues" evidence="1">
    <location>
        <begin position="202"/>
        <end position="229"/>
    </location>
</feature>
<feature type="compositionally biased region" description="Low complexity" evidence="1">
    <location>
        <begin position="815"/>
        <end position="829"/>
    </location>
</feature>
<feature type="compositionally biased region" description="Acidic residues" evidence="1">
    <location>
        <begin position="1684"/>
        <end position="1696"/>
    </location>
</feature>
<feature type="region of interest" description="Disordered" evidence="1">
    <location>
        <begin position="1915"/>
        <end position="1967"/>
    </location>
</feature>
<reference evidence="2 3" key="1">
    <citation type="submission" date="2017-09" db="EMBL/GenBank/DDBJ databases">
        <title>Genome sequencing of Besnoitia besnoiti strain Bb-Ger1.</title>
        <authorList>
            <person name="Schares G."/>
            <person name="Venepally P."/>
            <person name="Lorenzi H.A."/>
        </authorList>
    </citation>
    <scope>NUCLEOTIDE SEQUENCE [LARGE SCALE GENOMIC DNA]</scope>
    <source>
        <strain evidence="2 3">Bb-Ger1</strain>
    </source>
</reference>
<dbReference type="GeneID" id="40307230"/>
<feature type="compositionally biased region" description="Low complexity" evidence="1">
    <location>
        <begin position="348"/>
        <end position="391"/>
    </location>
</feature>
<evidence type="ECO:0000256" key="1">
    <source>
        <dbReference type="SAM" id="MobiDB-lite"/>
    </source>
</evidence>
<proteinExistence type="predicted"/>
<keyword evidence="3" id="KW-1185">Reference proteome</keyword>
<organism evidence="2 3">
    <name type="scientific">Besnoitia besnoiti</name>
    <name type="common">Apicomplexan protozoan</name>
    <dbReference type="NCBI Taxonomy" id="94643"/>
    <lineage>
        <taxon>Eukaryota</taxon>
        <taxon>Sar</taxon>
        <taxon>Alveolata</taxon>
        <taxon>Apicomplexa</taxon>
        <taxon>Conoidasida</taxon>
        <taxon>Coccidia</taxon>
        <taxon>Eucoccidiorida</taxon>
        <taxon>Eimeriorina</taxon>
        <taxon>Sarcocystidae</taxon>
        <taxon>Besnoitia</taxon>
    </lineage>
</organism>
<feature type="region of interest" description="Disordered" evidence="1">
    <location>
        <begin position="781"/>
        <end position="843"/>
    </location>
</feature>
<feature type="region of interest" description="Disordered" evidence="1">
    <location>
        <begin position="126"/>
        <end position="229"/>
    </location>
</feature>
<feature type="compositionally biased region" description="Basic and acidic residues" evidence="1">
    <location>
        <begin position="2395"/>
        <end position="2430"/>
    </location>
</feature>
<dbReference type="VEuPathDB" id="ToxoDB:BESB_021690"/>
<dbReference type="Proteomes" id="UP000224006">
    <property type="component" value="Chromosome XI"/>
</dbReference>
<feature type="region of interest" description="Disordered" evidence="1">
    <location>
        <begin position="1347"/>
        <end position="1388"/>
    </location>
</feature>
<feature type="compositionally biased region" description="Low complexity" evidence="1">
    <location>
        <begin position="2503"/>
        <end position="2543"/>
    </location>
</feature>
<feature type="region of interest" description="Disordered" evidence="1">
    <location>
        <begin position="1513"/>
        <end position="1742"/>
    </location>
</feature>
<feature type="compositionally biased region" description="Basic and acidic residues" evidence="1">
    <location>
        <begin position="1946"/>
        <end position="1965"/>
    </location>
</feature>
<feature type="region of interest" description="Disordered" evidence="1">
    <location>
        <begin position="84"/>
        <end position="113"/>
    </location>
</feature>
<feature type="compositionally biased region" description="Basic and acidic residues" evidence="1">
    <location>
        <begin position="180"/>
        <end position="193"/>
    </location>
</feature>
<feature type="compositionally biased region" description="Acidic residues" evidence="1">
    <location>
        <begin position="757"/>
        <end position="768"/>
    </location>
</feature>
<feature type="compositionally biased region" description="Basic and acidic residues" evidence="1">
    <location>
        <begin position="1250"/>
        <end position="1265"/>
    </location>
</feature>
<feature type="region of interest" description="Disordered" evidence="1">
    <location>
        <begin position="2325"/>
        <end position="2365"/>
    </location>
</feature>
<accession>A0A2A9M100</accession>
<dbReference type="EMBL" id="NWUJ01000012">
    <property type="protein sequence ID" value="PFH32228.1"/>
    <property type="molecule type" value="Genomic_DNA"/>
</dbReference>